<dbReference type="SUPFAM" id="SSF52021">
    <property type="entry name" value="Carbamoyl phosphate synthetase, small subunit N-terminal domain"/>
    <property type="match status" value="1"/>
</dbReference>
<evidence type="ECO:0000256" key="11">
    <source>
        <dbReference type="HAMAP-Rule" id="MF_01209"/>
    </source>
</evidence>
<evidence type="ECO:0000256" key="10">
    <source>
        <dbReference type="ARBA" id="ARBA00049285"/>
    </source>
</evidence>
<feature type="binding site" evidence="11">
    <location>
        <position position="299"/>
    </location>
    <ligand>
        <name>L-glutamine</name>
        <dbReference type="ChEBI" id="CHEBI:58359"/>
    </ligand>
</feature>
<evidence type="ECO:0000256" key="5">
    <source>
        <dbReference type="ARBA" id="ARBA00022741"/>
    </source>
</evidence>
<dbReference type="AlphaFoldDB" id="A0A953LJ30"/>
<dbReference type="InterPro" id="IPR036480">
    <property type="entry name" value="CarbP_synth_ssu_N_sf"/>
</dbReference>
<feature type="binding site" evidence="11">
    <location>
        <position position="45"/>
    </location>
    <ligand>
        <name>L-glutamine</name>
        <dbReference type="ChEBI" id="CHEBI:58359"/>
    </ligand>
</feature>
<comment type="similarity">
    <text evidence="3 11">Belongs to the CarA family.</text>
</comment>
<protein>
    <recommendedName>
        <fullName evidence="11">Carbamoyl phosphate synthase small chain</fullName>
        <ecNumber evidence="11">6.3.5.5</ecNumber>
    </recommendedName>
    <alternativeName>
        <fullName evidence="11">Carbamoyl phosphate synthetase glutamine chain</fullName>
    </alternativeName>
</protein>
<dbReference type="GO" id="GO:0006541">
    <property type="term" value="P:glutamine metabolic process"/>
    <property type="evidence" value="ECO:0007669"/>
    <property type="project" value="InterPro"/>
</dbReference>
<dbReference type="FunFam" id="3.50.30.20:FF:000001">
    <property type="entry name" value="Carbamoyl-phosphate synthase small chain"/>
    <property type="match status" value="1"/>
</dbReference>
<dbReference type="GO" id="GO:0004088">
    <property type="term" value="F:carbamoyl-phosphate synthase (glutamine-hydrolyzing) activity"/>
    <property type="evidence" value="ECO:0007669"/>
    <property type="project" value="UniProtKB-UniRule"/>
</dbReference>
<dbReference type="InterPro" id="IPR035686">
    <property type="entry name" value="CPSase_GATase1"/>
</dbReference>
<keyword evidence="11" id="KW-0028">Amino-acid biosynthesis</keyword>
<feature type="binding site" evidence="11">
    <location>
        <position position="255"/>
    </location>
    <ligand>
        <name>L-glutamine</name>
        <dbReference type="ChEBI" id="CHEBI:58359"/>
    </ligand>
</feature>
<evidence type="ECO:0000256" key="1">
    <source>
        <dbReference type="ARBA" id="ARBA00004812"/>
    </source>
</evidence>
<comment type="catalytic activity">
    <reaction evidence="9 11">
        <text>hydrogencarbonate + L-glutamine + 2 ATP + H2O = carbamoyl phosphate + L-glutamate + 2 ADP + phosphate + 2 H(+)</text>
        <dbReference type="Rhea" id="RHEA:18633"/>
        <dbReference type="ChEBI" id="CHEBI:15377"/>
        <dbReference type="ChEBI" id="CHEBI:15378"/>
        <dbReference type="ChEBI" id="CHEBI:17544"/>
        <dbReference type="ChEBI" id="CHEBI:29985"/>
        <dbReference type="ChEBI" id="CHEBI:30616"/>
        <dbReference type="ChEBI" id="CHEBI:43474"/>
        <dbReference type="ChEBI" id="CHEBI:58228"/>
        <dbReference type="ChEBI" id="CHEBI:58359"/>
        <dbReference type="ChEBI" id="CHEBI:456216"/>
        <dbReference type="EC" id="6.3.5.5"/>
    </reaction>
</comment>
<keyword evidence="8 11" id="KW-0665">Pyrimidine biosynthesis</keyword>
<feature type="binding site" evidence="11">
    <location>
        <position position="298"/>
    </location>
    <ligand>
        <name>L-glutamine</name>
        <dbReference type="ChEBI" id="CHEBI:58359"/>
    </ligand>
</feature>
<name>A0A953LJ30_SYMTR</name>
<organism evidence="13 14">
    <name type="scientific">Symbiobacterium thermophilum</name>
    <dbReference type="NCBI Taxonomy" id="2734"/>
    <lineage>
        <taxon>Bacteria</taxon>
        <taxon>Bacillati</taxon>
        <taxon>Bacillota</taxon>
        <taxon>Clostridia</taxon>
        <taxon>Eubacteriales</taxon>
        <taxon>Symbiobacteriaceae</taxon>
        <taxon>Symbiobacterium</taxon>
    </lineage>
</organism>
<dbReference type="GO" id="GO:0005524">
    <property type="term" value="F:ATP binding"/>
    <property type="evidence" value="ECO:0007669"/>
    <property type="project" value="UniProtKB-UniRule"/>
</dbReference>
<dbReference type="PANTHER" id="PTHR43418:SF7">
    <property type="entry name" value="CARBAMOYL-PHOSPHATE SYNTHASE SMALL CHAIN"/>
    <property type="match status" value="1"/>
</dbReference>
<dbReference type="PANTHER" id="PTHR43418">
    <property type="entry name" value="MULTIFUNCTIONAL TRYPTOPHAN BIOSYNTHESIS PROTEIN-RELATED"/>
    <property type="match status" value="1"/>
</dbReference>
<evidence type="ECO:0000256" key="2">
    <source>
        <dbReference type="ARBA" id="ARBA00005077"/>
    </source>
</evidence>
<dbReference type="Gene3D" id="3.50.30.20">
    <property type="entry name" value="Carbamoyl-phosphate synthase small subunit, N-terminal domain"/>
    <property type="match status" value="1"/>
</dbReference>
<dbReference type="SMART" id="SM01097">
    <property type="entry name" value="CPSase_sm_chain"/>
    <property type="match status" value="1"/>
</dbReference>
<feature type="active site" evidence="11">
    <location>
        <position position="340"/>
    </location>
</feature>
<dbReference type="InterPro" id="IPR029062">
    <property type="entry name" value="Class_I_gatase-like"/>
</dbReference>
<dbReference type="InterPro" id="IPR002474">
    <property type="entry name" value="CarbamoylP_synth_ssu_N"/>
</dbReference>
<dbReference type="PRINTS" id="PR00096">
    <property type="entry name" value="GATASE"/>
</dbReference>
<evidence type="ECO:0000313" key="13">
    <source>
        <dbReference type="EMBL" id="MBY6275347.1"/>
    </source>
</evidence>
<feature type="region of interest" description="CPSase" evidence="11">
    <location>
        <begin position="1"/>
        <end position="176"/>
    </location>
</feature>
<proteinExistence type="inferred from homology"/>
<feature type="binding site" evidence="11">
    <location>
        <position position="258"/>
    </location>
    <ligand>
        <name>L-glutamine</name>
        <dbReference type="ChEBI" id="CHEBI:58359"/>
    </ligand>
</feature>
<dbReference type="PRINTS" id="PR00099">
    <property type="entry name" value="CPSGATASE"/>
</dbReference>
<dbReference type="RefSeq" id="WP_273378157.1">
    <property type="nucleotide sequence ID" value="NZ_PIUK01000022.1"/>
</dbReference>
<dbReference type="NCBIfam" id="NF009475">
    <property type="entry name" value="PRK12838.1"/>
    <property type="match status" value="1"/>
</dbReference>
<keyword evidence="6 11" id="KW-0067">ATP-binding</keyword>
<keyword evidence="4 11" id="KW-0436">Ligase</keyword>
<feature type="domain" description="Carbamoyl-phosphate synthase small subunit N-terminal" evidence="12">
    <location>
        <begin position="1"/>
        <end position="131"/>
    </location>
</feature>
<dbReference type="Proteomes" id="UP000732377">
    <property type="component" value="Unassembled WGS sequence"/>
</dbReference>
<feature type="active site" evidence="11">
    <location>
        <position position="338"/>
    </location>
</feature>
<dbReference type="InterPro" id="IPR017926">
    <property type="entry name" value="GATASE"/>
</dbReference>
<evidence type="ECO:0000256" key="6">
    <source>
        <dbReference type="ARBA" id="ARBA00022840"/>
    </source>
</evidence>
<dbReference type="Pfam" id="PF00117">
    <property type="entry name" value="GATase"/>
    <property type="match status" value="1"/>
</dbReference>
<feature type="binding site" evidence="11">
    <location>
        <position position="296"/>
    </location>
    <ligand>
        <name>L-glutamine</name>
        <dbReference type="ChEBI" id="CHEBI:58359"/>
    </ligand>
</feature>
<evidence type="ECO:0000256" key="9">
    <source>
        <dbReference type="ARBA" id="ARBA00048816"/>
    </source>
</evidence>
<dbReference type="InterPro" id="IPR006274">
    <property type="entry name" value="CarbamoylP_synth_ssu"/>
</dbReference>
<evidence type="ECO:0000256" key="4">
    <source>
        <dbReference type="ARBA" id="ARBA00022598"/>
    </source>
</evidence>
<dbReference type="Pfam" id="PF00988">
    <property type="entry name" value="CPSase_sm_chain"/>
    <property type="match status" value="1"/>
</dbReference>
<dbReference type="EC" id="6.3.5.5" evidence="11"/>
<comment type="caution">
    <text evidence="13">The sequence shown here is derived from an EMBL/GenBank/DDBJ whole genome shotgun (WGS) entry which is preliminary data.</text>
</comment>
<evidence type="ECO:0000259" key="12">
    <source>
        <dbReference type="SMART" id="SM01097"/>
    </source>
</evidence>
<evidence type="ECO:0000256" key="8">
    <source>
        <dbReference type="ARBA" id="ARBA00022975"/>
    </source>
</evidence>
<dbReference type="CDD" id="cd01744">
    <property type="entry name" value="GATase1_CPSase"/>
    <property type="match status" value="1"/>
</dbReference>
<accession>A0A953LJ30</accession>
<dbReference type="GO" id="GO:0006526">
    <property type="term" value="P:L-arginine biosynthetic process"/>
    <property type="evidence" value="ECO:0007669"/>
    <property type="project" value="UniProtKB-UniRule"/>
</dbReference>
<keyword evidence="11" id="KW-0055">Arginine biosynthesis</keyword>
<evidence type="ECO:0000256" key="3">
    <source>
        <dbReference type="ARBA" id="ARBA00007800"/>
    </source>
</evidence>
<feature type="binding site" evidence="11">
    <location>
        <position position="227"/>
    </location>
    <ligand>
        <name>L-glutamine</name>
        <dbReference type="ChEBI" id="CHEBI:58359"/>
    </ligand>
</feature>
<keyword evidence="7 11" id="KW-0315">Glutamine amidotransferase</keyword>
<feature type="active site" description="Nucleophile" evidence="11">
    <location>
        <position position="254"/>
    </location>
</feature>
<dbReference type="SUPFAM" id="SSF52317">
    <property type="entry name" value="Class I glutamine amidotransferase-like"/>
    <property type="match status" value="1"/>
</dbReference>
<dbReference type="PROSITE" id="PS51273">
    <property type="entry name" value="GATASE_TYPE_1"/>
    <property type="match status" value="1"/>
</dbReference>
<evidence type="ECO:0000256" key="7">
    <source>
        <dbReference type="ARBA" id="ARBA00022962"/>
    </source>
</evidence>
<comment type="subunit">
    <text evidence="11">Composed of two chains; the small (or glutamine) chain promotes the hydrolysis of glutamine to ammonia, which is used by the large (or ammonia) chain to synthesize carbamoyl phosphate. Tetramer of heterodimers (alpha,beta)4.</text>
</comment>
<dbReference type="NCBIfam" id="TIGR01368">
    <property type="entry name" value="CPSaseIIsmall"/>
    <property type="match status" value="1"/>
</dbReference>
<comment type="function">
    <text evidence="11">Small subunit of the glutamine-dependent carbamoyl phosphate synthetase (CPSase). CPSase catalyzes the formation of carbamoyl phosphate from the ammonia moiety of glutamine, carbonate, and phosphate donated by ATP, constituting the first step of 2 biosynthetic pathways, one leading to arginine and/or urea and the other to pyrimidine nucleotides. The small subunit (glutamine amidotransferase) binds and cleaves glutamine to supply the large subunit with the substrate ammonia.</text>
</comment>
<feature type="binding site" evidence="11">
    <location>
        <position position="225"/>
    </location>
    <ligand>
        <name>L-glutamine</name>
        <dbReference type="ChEBI" id="CHEBI:58359"/>
    </ligand>
</feature>
<dbReference type="Gene3D" id="3.40.50.880">
    <property type="match status" value="1"/>
</dbReference>
<dbReference type="HAMAP" id="MF_01209">
    <property type="entry name" value="CPSase_S_chain"/>
    <property type="match status" value="1"/>
</dbReference>
<gene>
    <name evidence="11" type="primary">carA</name>
    <name evidence="13" type="ORF">CWE10_03880</name>
</gene>
<keyword evidence="5 11" id="KW-0547">Nucleotide-binding</keyword>
<evidence type="ECO:0000313" key="14">
    <source>
        <dbReference type="Proteomes" id="UP000732377"/>
    </source>
</evidence>
<reference evidence="13" key="1">
    <citation type="submission" date="2017-11" db="EMBL/GenBank/DDBJ databases">
        <title>Three new genomes from thermophilic consortium.</title>
        <authorList>
            <person name="Quaggio R."/>
            <person name="Amgarten D."/>
            <person name="Setubal J.C."/>
        </authorList>
    </citation>
    <scope>NUCLEOTIDE SEQUENCE</scope>
    <source>
        <strain evidence="13">ZCTH01-B2</strain>
    </source>
</reference>
<dbReference type="InterPro" id="IPR050472">
    <property type="entry name" value="Anth_synth/Amidotransfase"/>
</dbReference>
<dbReference type="PRINTS" id="PR00097">
    <property type="entry name" value="ANTSNTHASEII"/>
</dbReference>
<comment type="pathway">
    <text evidence="1 11">Pyrimidine metabolism; UMP biosynthesis via de novo pathway; (S)-dihydroorotate from bicarbonate: step 1/3.</text>
</comment>
<comment type="catalytic activity">
    <reaction evidence="10 11">
        <text>L-glutamine + H2O = L-glutamate + NH4(+)</text>
        <dbReference type="Rhea" id="RHEA:15889"/>
        <dbReference type="ChEBI" id="CHEBI:15377"/>
        <dbReference type="ChEBI" id="CHEBI:28938"/>
        <dbReference type="ChEBI" id="CHEBI:29985"/>
        <dbReference type="ChEBI" id="CHEBI:58359"/>
    </reaction>
</comment>
<dbReference type="EMBL" id="PIUK01000022">
    <property type="protein sequence ID" value="MBY6275347.1"/>
    <property type="molecule type" value="Genomic_DNA"/>
</dbReference>
<dbReference type="GO" id="GO:0044205">
    <property type="term" value="P:'de novo' UMP biosynthetic process"/>
    <property type="evidence" value="ECO:0007669"/>
    <property type="project" value="UniProtKB-UniRule"/>
</dbReference>
<comment type="pathway">
    <text evidence="2 11">Amino-acid biosynthesis; L-arginine biosynthesis; carbamoyl phosphate from bicarbonate: step 1/1.</text>
</comment>
<dbReference type="GO" id="GO:0006207">
    <property type="term" value="P:'de novo' pyrimidine nucleobase biosynthetic process"/>
    <property type="evidence" value="ECO:0007669"/>
    <property type="project" value="InterPro"/>
</dbReference>
<sequence length="369" mass="39109">MKGYLVLEDGTLFAGAGFGAPAVQAGEVVFNTGMTGYQEVVTDPSYYGQIVVMTYPLIGNYGVTAADGESRQPWIRGLVVKELCDRPSHWQAVGSLSDYLAGCGVPILAGLDTRALTRHLRSHGTMRGVIATLPEGAEPGPAQVAAWVETARAFRLEGAVRSVATAAPYRIPGPGPRVVAVDFGAKENILRELTARGCDVTVVPATVSAEEVLSLRPEGVVLTNGPGAPTDVPEAVEMVRGLLSQGDLPIFGICLGHQIAALALGATTYKLPYGHRGANHPVRELATGRIHITSQNHGYAVAAESLPPEVEVTHVSLHDGTVEGLAHRCLPLVTVQYHPEACPGPRENRYLFDRFLALMDRGAVSIRTA</sequence>